<keyword evidence="4 7" id="KW-0902">Two-component regulatory system</keyword>
<dbReference type="GO" id="GO:0005829">
    <property type="term" value="C:cytosol"/>
    <property type="evidence" value="ECO:0007669"/>
    <property type="project" value="UniProtKB-SubCell"/>
</dbReference>
<dbReference type="Proteomes" id="UP000030645">
    <property type="component" value="Unassembled WGS sequence"/>
</dbReference>
<evidence type="ECO:0000256" key="2">
    <source>
        <dbReference type="ARBA" id="ARBA00022864"/>
    </source>
</evidence>
<evidence type="ECO:0000256" key="5">
    <source>
        <dbReference type="ARBA" id="ARBA00023242"/>
    </source>
</evidence>
<comment type="function">
    <text evidence="7">Functions as a two-component phosphorelay mediators between cytokinin sensor histidine kinases and response regulators (B-type ARRs). Plays an important role in propagating cytokinin signal transduction.</text>
</comment>
<dbReference type="Pfam" id="PF01627">
    <property type="entry name" value="Hpt"/>
    <property type="match status" value="1"/>
</dbReference>
<keyword evidence="1" id="KW-0963">Cytoplasm</keyword>
<feature type="modified residue" description="Phosphohistidine" evidence="6">
    <location>
        <position position="81"/>
    </location>
</feature>
<dbReference type="GO" id="GO:0005634">
    <property type="term" value="C:nucleus"/>
    <property type="evidence" value="ECO:0007669"/>
    <property type="project" value="UniProtKB-SubCell"/>
</dbReference>
<organism evidence="9 10">
    <name type="scientific">Morus notabilis</name>
    <dbReference type="NCBI Taxonomy" id="981085"/>
    <lineage>
        <taxon>Eukaryota</taxon>
        <taxon>Viridiplantae</taxon>
        <taxon>Streptophyta</taxon>
        <taxon>Embryophyta</taxon>
        <taxon>Tracheophyta</taxon>
        <taxon>Spermatophyta</taxon>
        <taxon>Magnoliopsida</taxon>
        <taxon>eudicotyledons</taxon>
        <taxon>Gunneridae</taxon>
        <taxon>Pentapetalae</taxon>
        <taxon>rosids</taxon>
        <taxon>fabids</taxon>
        <taxon>Rosales</taxon>
        <taxon>Moraceae</taxon>
        <taxon>Moreae</taxon>
        <taxon>Morus</taxon>
    </lineage>
</organism>
<dbReference type="GO" id="GO:0043424">
    <property type="term" value="F:protein histidine kinase binding"/>
    <property type="evidence" value="ECO:0007669"/>
    <property type="project" value="UniProtKB-UniRule"/>
</dbReference>
<proteinExistence type="predicted"/>
<evidence type="ECO:0000256" key="4">
    <source>
        <dbReference type="ARBA" id="ARBA00023012"/>
    </source>
</evidence>
<reference evidence="10" key="1">
    <citation type="submission" date="2013-01" db="EMBL/GenBank/DDBJ databases">
        <title>Draft Genome Sequence of a Mulberry Tree, Morus notabilis C.K. Schneid.</title>
        <authorList>
            <person name="He N."/>
            <person name="Zhao S."/>
        </authorList>
    </citation>
    <scope>NUCLEOTIDE SEQUENCE</scope>
</reference>
<evidence type="ECO:0000313" key="9">
    <source>
        <dbReference type="EMBL" id="EXB59765.1"/>
    </source>
</evidence>
<gene>
    <name evidence="9" type="ORF">L484_010876</name>
</gene>
<comment type="domain">
    <text evidence="7">Histidine-containing phosphotransfer domain (HPt) contains an active histidine that mediates the phosphotransfer.</text>
</comment>
<dbReference type="InterPro" id="IPR008207">
    <property type="entry name" value="Sig_transdc_His_kin_Hpt_dom"/>
</dbReference>
<dbReference type="FunFam" id="1.20.120.160:FF:000001">
    <property type="entry name" value="Histidine-containing phosphotransfer protein 1"/>
    <property type="match status" value="1"/>
</dbReference>
<evidence type="ECO:0000256" key="3">
    <source>
        <dbReference type="ARBA" id="ARBA00022990"/>
    </source>
</evidence>
<feature type="domain" description="HPt" evidence="8">
    <location>
        <begin position="40"/>
        <end position="135"/>
    </location>
</feature>
<evidence type="ECO:0000259" key="8">
    <source>
        <dbReference type="PROSITE" id="PS50894"/>
    </source>
</evidence>
<keyword evidence="6" id="KW-0597">Phosphoprotein</keyword>
<keyword evidence="10" id="KW-1185">Reference proteome</keyword>
<dbReference type="STRING" id="981085.W9R9A0"/>
<dbReference type="OrthoDB" id="1673781at2759"/>
<keyword evidence="5" id="KW-0539">Nucleus</keyword>
<keyword evidence="3" id="KW-0007">Acetylation</keyword>
<evidence type="ECO:0000256" key="7">
    <source>
        <dbReference type="RuleBase" id="RU369004"/>
    </source>
</evidence>
<dbReference type="GO" id="GO:0000160">
    <property type="term" value="P:phosphorelay signal transduction system"/>
    <property type="evidence" value="ECO:0007669"/>
    <property type="project" value="UniProtKB-UniRule"/>
</dbReference>
<comment type="subcellular location">
    <subcellularLocation>
        <location evidence="7">Cytoplasm</location>
        <location evidence="7">Cytosol</location>
    </subcellularLocation>
    <subcellularLocation>
        <location evidence="7">Nucleus</location>
    </subcellularLocation>
</comment>
<accession>W9R9A0</accession>
<dbReference type="PANTHER" id="PTHR28242:SF41">
    <property type="entry name" value="HISTIDINE CONTAINING PHOSPHOTRANSFER PROTEIN"/>
    <property type="match status" value="1"/>
</dbReference>
<dbReference type="eggNOG" id="KOG4747">
    <property type="taxonomic scope" value="Eukaryota"/>
</dbReference>
<dbReference type="SUPFAM" id="SSF47226">
    <property type="entry name" value="Histidine-containing phosphotransfer domain, HPT domain"/>
    <property type="match status" value="1"/>
</dbReference>
<dbReference type="KEGG" id="mnt:21394159"/>
<dbReference type="InterPro" id="IPR045871">
    <property type="entry name" value="AHP1-5/YPD1"/>
</dbReference>
<evidence type="ECO:0000256" key="6">
    <source>
        <dbReference type="PROSITE-ProRule" id="PRU00110"/>
    </source>
</evidence>
<dbReference type="Gene3D" id="1.20.120.160">
    <property type="entry name" value="HPT domain"/>
    <property type="match status" value="1"/>
</dbReference>
<dbReference type="AlphaFoldDB" id="W9R9A0"/>
<evidence type="ECO:0000256" key="1">
    <source>
        <dbReference type="ARBA" id="ARBA00022490"/>
    </source>
</evidence>
<dbReference type="PANTHER" id="PTHR28242">
    <property type="entry name" value="PHOSPHORELAY INTERMEDIATE PROTEIN YPD1"/>
    <property type="match status" value="1"/>
</dbReference>
<dbReference type="GO" id="GO:0009927">
    <property type="term" value="F:histidine phosphotransfer kinase activity"/>
    <property type="evidence" value="ECO:0007669"/>
    <property type="project" value="UniProtKB-UniRule"/>
</dbReference>
<dbReference type="PROSITE" id="PS50894">
    <property type="entry name" value="HPT"/>
    <property type="match status" value="1"/>
</dbReference>
<name>W9R9A0_9ROSA</name>
<sequence length="152" mass="18020">MESNNNSLRQQIADMRQSLFDEEMLDRHYRTVEELSDKDHPNFAEEVMTMYFRDSTKLIAIFENALENAPFNFIVLDKYLHQLKGSSASIGAKKVWEKINEMRDCLRERDIEGTRTVLQQLKKEHDNLRGRIEPYFRMLRQVGPSEIAQRPK</sequence>
<dbReference type="EMBL" id="KE344390">
    <property type="protein sequence ID" value="EXB59765.1"/>
    <property type="molecule type" value="Genomic_DNA"/>
</dbReference>
<keyword evidence="2 7" id="KW-0932">Cytokinin signaling pathway</keyword>
<protein>
    <recommendedName>
        <fullName evidence="7">Histidine-containing phosphotransfer protein</fullName>
    </recommendedName>
</protein>
<dbReference type="InterPro" id="IPR036641">
    <property type="entry name" value="HPT_dom_sf"/>
</dbReference>
<evidence type="ECO:0000313" key="10">
    <source>
        <dbReference type="Proteomes" id="UP000030645"/>
    </source>
</evidence>
<dbReference type="GO" id="GO:0009736">
    <property type="term" value="P:cytokinin-activated signaling pathway"/>
    <property type="evidence" value="ECO:0007669"/>
    <property type="project" value="UniProtKB-KW"/>
</dbReference>